<reference evidence="2 3" key="1">
    <citation type="submission" date="2023-07" db="EMBL/GenBank/DDBJ databases">
        <title>Sorghum-associated microbial communities from plants grown in Nebraska, USA.</title>
        <authorList>
            <person name="Schachtman D."/>
        </authorList>
    </citation>
    <scope>NUCLEOTIDE SEQUENCE [LARGE SCALE GENOMIC DNA]</scope>
    <source>
        <strain evidence="2 3">3773</strain>
    </source>
</reference>
<dbReference type="Pfam" id="PF01261">
    <property type="entry name" value="AP_endonuc_2"/>
    <property type="match status" value="1"/>
</dbReference>
<protein>
    <submittedName>
        <fullName evidence="2">Sugar phosphate isomerase/epimerase</fullName>
    </submittedName>
</protein>
<proteinExistence type="predicted"/>
<dbReference type="RefSeq" id="WP_310025988.1">
    <property type="nucleotide sequence ID" value="NZ_JAVDVI010000006.1"/>
</dbReference>
<dbReference type="InterPro" id="IPR050312">
    <property type="entry name" value="IolE/XylAMocC-like"/>
</dbReference>
<dbReference type="SUPFAM" id="SSF51658">
    <property type="entry name" value="Xylose isomerase-like"/>
    <property type="match status" value="1"/>
</dbReference>
<dbReference type="InterPro" id="IPR013022">
    <property type="entry name" value="Xyl_isomerase-like_TIM-brl"/>
</dbReference>
<gene>
    <name evidence="2" type="ORF">J2X31_001739</name>
</gene>
<organism evidence="2 3">
    <name type="scientific">Flavobacterium arsenatis</name>
    <dbReference type="NCBI Taxonomy" id="1484332"/>
    <lineage>
        <taxon>Bacteria</taxon>
        <taxon>Pseudomonadati</taxon>
        <taxon>Bacteroidota</taxon>
        <taxon>Flavobacteriia</taxon>
        <taxon>Flavobacteriales</taxon>
        <taxon>Flavobacteriaceae</taxon>
        <taxon>Flavobacterium</taxon>
    </lineage>
</organism>
<dbReference type="PANTHER" id="PTHR12110">
    <property type="entry name" value="HYDROXYPYRUVATE ISOMERASE"/>
    <property type="match status" value="1"/>
</dbReference>
<dbReference type="Proteomes" id="UP001255185">
    <property type="component" value="Unassembled WGS sequence"/>
</dbReference>
<comment type="caution">
    <text evidence="2">The sequence shown here is derived from an EMBL/GenBank/DDBJ whole genome shotgun (WGS) entry which is preliminary data.</text>
</comment>
<dbReference type="Gene3D" id="3.20.20.150">
    <property type="entry name" value="Divalent-metal-dependent TIM barrel enzymes"/>
    <property type="match status" value="1"/>
</dbReference>
<name>A0ABU1TP25_9FLAO</name>
<dbReference type="InterPro" id="IPR036237">
    <property type="entry name" value="Xyl_isomerase-like_sf"/>
</dbReference>
<evidence type="ECO:0000259" key="1">
    <source>
        <dbReference type="Pfam" id="PF01261"/>
    </source>
</evidence>
<keyword evidence="3" id="KW-1185">Reference proteome</keyword>
<sequence>MNRRHFIKNTGQFGLALSLLHPMAEYLTEQDFMNSSDFKPFFKLSLAQWSLHKAINETKTLSPLDFAKTAKGLGFQGIEYVAQLYEIDKKNELASVKKLVKELKLRSNDNGIENVIIMVDNEGDLASMEQKDRDLAVHNHTKWIDAAVELNCPTIRVNLFGTESEKDFKVWKETSMDSLSKLSEYAAKSKINVAIENHGGLSSDAGKLMEVVKAVNNPYCGTLPDFGNFCIKRENGERWGSPCIEEYDKYLGIAEMMPFAKGVSAKSYDFDDNGNETTIDYYKMLKIVKDAKFDGFIGVEYEGNNLGEIEGILATKKLLLKVAASI</sequence>
<dbReference type="GO" id="GO:0016853">
    <property type="term" value="F:isomerase activity"/>
    <property type="evidence" value="ECO:0007669"/>
    <property type="project" value="UniProtKB-KW"/>
</dbReference>
<evidence type="ECO:0000313" key="3">
    <source>
        <dbReference type="Proteomes" id="UP001255185"/>
    </source>
</evidence>
<keyword evidence="2" id="KW-0413">Isomerase</keyword>
<feature type="domain" description="Xylose isomerase-like TIM barrel" evidence="1">
    <location>
        <begin position="69"/>
        <end position="305"/>
    </location>
</feature>
<evidence type="ECO:0000313" key="2">
    <source>
        <dbReference type="EMBL" id="MDR6967727.1"/>
    </source>
</evidence>
<accession>A0ABU1TP25</accession>
<dbReference type="EMBL" id="JAVDVI010000006">
    <property type="protein sequence ID" value="MDR6967727.1"/>
    <property type="molecule type" value="Genomic_DNA"/>
</dbReference>
<dbReference type="PANTHER" id="PTHR12110:SF53">
    <property type="entry name" value="BLR5974 PROTEIN"/>
    <property type="match status" value="1"/>
</dbReference>